<dbReference type="PANTHER" id="PTHR21599">
    <property type="entry name" value="GLYCERATE KINASE"/>
    <property type="match status" value="1"/>
</dbReference>
<dbReference type="STRING" id="1605367.AFM12_11120"/>
<sequence>MKKILLAPDSFKGSLSAIQVCDALEKGIPEGIEIIKVPLADGGEGSLEAIQQSLEAEEVKQFLKDPFWRPTDGFYLKKEGTAFIEMAVASGLNLIKKNQRDPELATTYGTGQQLKHAMKNGCTKVYLFVGGSATNDAGLGIAYALGYRFLDESGEELLPSGEALSQMKSVTKPAELPDFELKVVCDVQNPLYGENGAAYVYAPQKGADEAMVKRLDEGLRNFAEVVKKDLNKVVAHIPGAGAAGGVPAGMIAFFNAEILPGVQTIMQILELEKQLKDVDLIITGEGKLDTQTLSGKLIAGIADLGKKHEIPVSAVCGKNELTTEQLKDLGIHKAVSLVNAETSVEEAIENAAELLAKRVEELL</sequence>
<protein>
    <recommendedName>
        <fullName evidence="7">Glycerate kinase</fullName>
    </recommendedName>
</protein>
<evidence type="ECO:0000313" key="5">
    <source>
        <dbReference type="EMBL" id="KPM47802.1"/>
    </source>
</evidence>
<proteinExistence type="inferred from homology"/>
<evidence type="ECO:0000256" key="3">
    <source>
        <dbReference type="ARBA" id="ARBA00022777"/>
    </source>
</evidence>
<dbReference type="InterPro" id="IPR018197">
    <property type="entry name" value="Glycerate_kinase_RE-like"/>
</dbReference>
<dbReference type="GO" id="GO:0031388">
    <property type="term" value="P:organic acid phosphorylation"/>
    <property type="evidence" value="ECO:0007669"/>
    <property type="project" value="UniProtKB-UniRule"/>
</dbReference>
<dbReference type="PANTHER" id="PTHR21599:SF0">
    <property type="entry name" value="GLYCERATE KINASE"/>
    <property type="match status" value="1"/>
</dbReference>
<dbReference type="Gene3D" id="3.40.50.10350">
    <property type="entry name" value="Glycerate kinase, domain 1"/>
    <property type="match status" value="1"/>
</dbReference>
<dbReference type="Proteomes" id="UP000050454">
    <property type="component" value="Unassembled WGS sequence"/>
</dbReference>
<dbReference type="InterPro" id="IPR036129">
    <property type="entry name" value="Glycerate_kinase_sf"/>
</dbReference>
<dbReference type="NCBIfam" id="TIGR00045">
    <property type="entry name" value="glycerate kinase"/>
    <property type="match status" value="1"/>
</dbReference>
<dbReference type="PATRIC" id="fig|1605367.3.peg.3616"/>
<gene>
    <name evidence="5" type="ORF">AFM12_11120</name>
</gene>
<evidence type="ECO:0008006" key="7">
    <source>
        <dbReference type="Google" id="ProtNLM"/>
    </source>
</evidence>
<dbReference type="Gene3D" id="3.90.1510.10">
    <property type="entry name" value="Glycerate kinase, domain 2"/>
    <property type="match status" value="1"/>
</dbReference>
<name>A0A0P7BZW2_9BACT</name>
<keyword evidence="2 4" id="KW-0808">Transferase</keyword>
<accession>A0A0P7BZW2</accession>
<dbReference type="OrthoDB" id="9774290at2"/>
<evidence type="ECO:0000313" key="6">
    <source>
        <dbReference type="Proteomes" id="UP000050454"/>
    </source>
</evidence>
<dbReference type="PIRSF" id="PIRSF006078">
    <property type="entry name" value="GlxK"/>
    <property type="match status" value="1"/>
</dbReference>
<dbReference type="SUPFAM" id="SSF110738">
    <property type="entry name" value="Glycerate kinase I"/>
    <property type="match status" value="1"/>
</dbReference>
<dbReference type="GO" id="GO:0008887">
    <property type="term" value="F:glycerate kinase activity"/>
    <property type="evidence" value="ECO:0007669"/>
    <property type="project" value="UniProtKB-UniRule"/>
</dbReference>
<evidence type="ECO:0000256" key="2">
    <source>
        <dbReference type="ARBA" id="ARBA00022679"/>
    </source>
</evidence>
<dbReference type="AlphaFoldDB" id="A0A0P7BZW2"/>
<keyword evidence="3 4" id="KW-0418">Kinase</keyword>
<dbReference type="InterPro" id="IPR018193">
    <property type="entry name" value="Glyc_kinase_flavodox-like_fold"/>
</dbReference>
<reference evidence="5 6" key="1">
    <citation type="submission" date="2015-07" db="EMBL/GenBank/DDBJ databases">
        <title>The draft genome sequence of Leadbetterella sp. JN14-9.</title>
        <authorList>
            <person name="Liu Y."/>
            <person name="Du J."/>
            <person name="Shao Z."/>
        </authorList>
    </citation>
    <scope>NUCLEOTIDE SEQUENCE [LARGE SCALE GENOMIC DNA]</scope>
    <source>
        <strain evidence="5 6">JN14-9</strain>
    </source>
</reference>
<dbReference type="Pfam" id="PF02595">
    <property type="entry name" value="Gly_kinase"/>
    <property type="match status" value="1"/>
</dbReference>
<comment type="similarity">
    <text evidence="1 4">Belongs to the glycerate kinase type-1 family.</text>
</comment>
<dbReference type="EMBL" id="LGTQ01000009">
    <property type="protein sequence ID" value="KPM47802.1"/>
    <property type="molecule type" value="Genomic_DNA"/>
</dbReference>
<evidence type="ECO:0000256" key="4">
    <source>
        <dbReference type="PIRNR" id="PIRNR006078"/>
    </source>
</evidence>
<dbReference type="RefSeq" id="WP_055148186.1">
    <property type="nucleotide sequence ID" value="NZ_JXSZ01000009.1"/>
</dbReference>
<evidence type="ECO:0000256" key="1">
    <source>
        <dbReference type="ARBA" id="ARBA00006284"/>
    </source>
</evidence>
<keyword evidence="6" id="KW-1185">Reference proteome</keyword>
<organism evidence="5 6">
    <name type="scientific">Jiulongibacter sediminis</name>
    <dbReference type="NCBI Taxonomy" id="1605367"/>
    <lineage>
        <taxon>Bacteria</taxon>
        <taxon>Pseudomonadati</taxon>
        <taxon>Bacteroidota</taxon>
        <taxon>Cytophagia</taxon>
        <taxon>Cytophagales</taxon>
        <taxon>Leadbetterellaceae</taxon>
        <taxon>Jiulongibacter</taxon>
    </lineage>
</organism>
<comment type="caution">
    <text evidence="5">The sequence shown here is derived from an EMBL/GenBank/DDBJ whole genome shotgun (WGS) entry which is preliminary data.</text>
</comment>
<dbReference type="InterPro" id="IPR004381">
    <property type="entry name" value="Glycerate_kinase"/>
</dbReference>